<organism evidence="8 9">
    <name type="scientific">Halocaridina rubra</name>
    <name type="common">Hawaiian red shrimp</name>
    <dbReference type="NCBI Taxonomy" id="373956"/>
    <lineage>
        <taxon>Eukaryota</taxon>
        <taxon>Metazoa</taxon>
        <taxon>Ecdysozoa</taxon>
        <taxon>Arthropoda</taxon>
        <taxon>Crustacea</taxon>
        <taxon>Multicrustacea</taxon>
        <taxon>Malacostraca</taxon>
        <taxon>Eumalacostraca</taxon>
        <taxon>Eucarida</taxon>
        <taxon>Decapoda</taxon>
        <taxon>Pleocyemata</taxon>
        <taxon>Caridea</taxon>
        <taxon>Atyoidea</taxon>
        <taxon>Atyidae</taxon>
        <taxon>Halocaridina</taxon>
    </lineage>
</organism>
<dbReference type="GO" id="GO:0005524">
    <property type="term" value="F:ATP binding"/>
    <property type="evidence" value="ECO:0007669"/>
    <property type="project" value="UniProtKB-KW"/>
</dbReference>
<evidence type="ECO:0008006" key="10">
    <source>
        <dbReference type="Google" id="ProtNLM"/>
    </source>
</evidence>
<proteinExistence type="inferred from homology"/>
<keyword evidence="2" id="KW-0723">Serine/threonine-protein kinase</keyword>
<dbReference type="Proteomes" id="UP001381693">
    <property type="component" value="Unassembled WGS sequence"/>
</dbReference>
<protein>
    <recommendedName>
        <fullName evidence="10">Mitogen-activated protein kinase kinase kinase</fullName>
    </recommendedName>
</protein>
<feature type="region of interest" description="Disordered" evidence="7">
    <location>
        <begin position="1"/>
        <end position="32"/>
    </location>
</feature>
<dbReference type="AlphaFoldDB" id="A0AAN9A4E8"/>
<evidence type="ECO:0000256" key="1">
    <source>
        <dbReference type="ARBA" id="ARBA00006529"/>
    </source>
</evidence>
<keyword evidence="4" id="KW-0547">Nucleotide-binding</keyword>
<evidence type="ECO:0000256" key="2">
    <source>
        <dbReference type="ARBA" id="ARBA00022527"/>
    </source>
</evidence>
<name>A0AAN9A4E8_HALRR</name>
<reference evidence="8 9" key="1">
    <citation type="submission" date="2023-11" db="EMBL/GenBank/DDBJ databases">
        <title>Halocaridina rubra genome assembly.</title>
        <authorList>
            <person name="Smith C."/>
        </authorList>
    </citation>
    <scope>NUCLEOTIDE SEQUENCE [LARGE SCALE GENOMIC DNA]</scope>
    <source>
        <strain evidence="8">EP-1</strain>
        <tissue evidence="8">Whole</tissue>
    </source>
</reference>
<feature type="compositionally biased region" description="Basic and acidic residues" evidence="7">
    <location>
        <begin position="1"/>
        <end position="14"/>
    </location>
</feature>
<evidence type="ECO:0000256" key="6">
    <source>
        <dbReference type="ARBA" id="ARBA00022840"/>
    </source>
</evidence>
<keyword evidence="9" id="KW-1185">Reference proteome</keyword>
<feature type="region of interest" description="Disordered" evidence="7">
    <location>
        <begin position="120"/>
        <end position="168"/>
    </location>
</feature>
<keyword evidence="3" id="KW-0808">Transferase</keyword>
<evidence type="ECO:0000313" key="9">
    <source>
        <dbReference type="Proteomes" id="UP001381693"/>
    </source>
</evidence>
<dbReference type="GO" id="GO:0043123">
    <property type="term" value="P:positive regulation of canonical NF-kappaB signal transduction"/>
    <property type="evidence" value="ECO:0007669"/>
    <property type="project" value="TreeGrafter"/>
</dbReference>
<dbReference type="GO" id="GO:0006955">
    <property type="term" value="P:immune response"/>
    <property type="evidence" value="ECO:0007669"/>
    <property type="project" value="TreeGrafter"/>
</dbReference>
<comment type="similarity">
    <text evidence="1">Belongs to the protein kinase superfamily. STE Ser/Thr protein kinase family. MAP kinase kinase kinase subfamily.</text>
</comment>
<accession>A0AAN9A4E8</accession>
<evidence type="ECO:0000313" key="8">
    <source>
        <dbReference type="EMBL" id="KAK7073809.1"/>
    </source>
</evidence>
<dbReference type="PANTHER" id="PTHR46716">
    <property type="entry name" value="MITOGEN-ACTIVATED PROTEIN KINASE KINASE KINASE 7"/>
    <property type="match status" value="1"/>
</dbReference>
<dbReference type="GO" id="GO:0007254">
    <property type="term" value="P:JNK cascade"/>
    <property type="evidence" value="ECO:0007669"/>
    <property type="project" value="TreeGrafter"/>
</dbReference>
<comment type="caution">
    <text evidence="8">The sequence shown here is derived from an EMBL/GenBank/DDBJ whole genome shotgun (WGS) entry which is preliminary data.</text>
</comment>
<evidence type="ECO:0000256" key="4">
    <source>
        <dbReference type="ARBA" id="ARBA00022741"/>
    </source>
</evidence>
<evidence type="ECO:0000256" key="7">
    <source>
        <dbReference type="SAM" id="MobiDB-lite"/>
    </source>
</evidence>
<keyword evidence="6" id="KW-0067">ATP-binding</keyword>
<evidence type="ECO:0000256" key="5">
    <source>
        <dbReference type="ARBA" id="ARBA00022777"/>
    </source>
</evidence>
<feature type="compositionally biased region" description="Gly residues" evidence="7">
    <location>
        <begin position="15"/>
        <end position="29"/>
    </location>
</feature>
<evidence type="ECO:0000256" key="3">
    <source>
        <dbReference type="ARBA" id="ARBA00022679"/>
    </source>
</evidence>
<dbReference type="EMBL" id="JAXCGZ010012068">
    <property type="protein sequence ID" value="KAK7073809.1"/>
    <property type="molecule type" value="Genomic_DNA"/>
</dbReference>
<keyword evidence="5" id="KW-0418">Kinase</keyword>
<dbReference type="PANTHER" id="PTHR46716:SF1">
    <property type="entry name" value="MITOGEN-ACTIVATED PROTEIN KINASE KINASE KINASE 7"/>
    <property type="match status" value="1"/>
</dbReference>
<gene>
    <name evidence="8" type="ORF">SK128_014946</name>
</gene>
<sequence length="168" mass="19389">MSYHDILEDGRNHNGEGGGGGTEGGGGQRSGADEEELGAFWEFLDSELRPIQPLQSCPESLTIFSEHKEMARKYLILQQEIFNLRKSKSTLEEKLTQAEKLEQLGNQRYQDKIKELENKRENLRHNRSKLRQQLEQIRMRQEEQQQSQNQQDEGNDVGIGHNHHLSPP</sequence>
<dbReference type="GO" id="GO:0004709">
    <property type="term" value="F:MAP kinase kinase kinase activity"/>
    <property type="evidence" value="ECO:0007669"/>
    <property type="project" value="TreeGrafter"/>
</dbReference>